<dbReference type="InterPro" id="IPR013762">
    <property type="entry name" value="Integrase-like_cat_sf"/>
</dbReference>
<dbReference type="AlphaFoldDB" id="A0A972FVY6"/>
<keyword evidence="2" id="KW-0238">DNA-binding</keyword>
<evidence type="ECO:0000313" key="5">
    <source>
        <dbReference type="EMBL" id="NMH28625.1"/>
    </source>
</evidence>
<dbReference type="GO" id="GO:0015074">
    <property type="term" value="P:DNA integration"/>
    <property type="evidence" value="ECO:0007669"/>
    <property type="project" value="InterPro"/>
</dbReference>
<evidence type="ECO:0000256" key="1">
    <source>
        <dbReference type="ARBA" id="ARBA00008857"/>
    </source>
</evidence>
<dbReference type="SUPFAM" id="SSF56349">
    <property type="entry name" value="DNA breaking-rejoining enzymes"/>
    <property type="match status" value="1"/>
</dbReference>
<dbReference type="InterPro" id="IPR050090">
    <property type="entry name" value="Tyrosine_recombinase_XerCD"/>
</dbReference>
<feature type="domain" description="Tyr recombinase" evidence="4">
    <location>
        <begin position="61"/>
        <end position="241"/>
    </location>
</feature>
<evidence type="ECO:0000256" key="3">
    <source>
        <dbReference type="ARBA" id="ARBA00023172"/>
    </source>
</evidence>
<dbReference type="Pfam" id="PF00589">
    <property type="entry name" value="Phage_integrase"/>
    <property type="match status" value="1"/>
</dbReference>
<organism evidence="5 6">
    <name type="scientific">Flavobacterium silvaticum</name>
    <dbReference type="NCBI Taxonomy" id="1852020"/>
    <lineage>
        <taxon>Bacteria</taxon>
        <taxon>Pseudomonadati</taxon>
        <taxon>Bacteroidota</taxon>
        <taxon>Flavobacteriia</taxon>
        <taxon>Flavobacteriales</taxon>
        <taxon>Flavobacteriaceae</taxon>
        <taxon>Flavobacterium</taxon>
    </lineage>
</organism>
<dbReference type="GO" id="GO:0003677">
    <property type="term" value="F:DNA binding"/>
    <property type="evidence" value="ECO:0007669"/>
    <property type="project" value="UniProtKB-KW"/>
</dbReference>
<evidence type="ECO:0000256" key="2">
    <source>
        <dbReference type="ARBA" id="ARBA00023125"/>
    </source>
</evidence>
<name>A0A972FVY6_9FLAO</name>
<dbReference type="PROSITE" id="PS51898">
    <property type="entry name" value="TYR_RECOMBINASE"/>
    <property type="match status" value="1"/>
</dbReference>
<evidence type="ECO:0000259" key="4">
    <source>
        <dbReference type="PROSITE" id="PS51898"/>
    </source>
</evidence>
<comment type="caution">
    <text evidence="5">The sequence shown here is derived from an EMBL/GenBank/DDBJ whole genome shotgun (WGS) entry which is preliminary data.</text>
</comment>
<dbReference type="GO" id="GO:0006310">
    <property type="term" value="P:DNA recombination"/>
    <property type="evidence" value="ECO:0007669"/>
    <property type="project" value="UniProtKB-KW"/>
</dbReference>
<dbReference type="Proteomes" id="UP000712080">
    <property type="component" value="Unassembled WGS sequence"/>
</dbReference>
<dbReference type="InterPro" id="IPR011010">
    <property type="entry name" value="DNA_brk_join_enz"/>
</dbReference>
<sequence length="294" mass="34204">MLPTEIPHREIEEYLFLMTQRSSSPSLSYFKFAVYSLRFLYKMEGRRDLYLELPKIKQDKKLPVVLSKEEMKRMLEVTTLQKHRVLLLLLYGCGLRCMEARNIQLSDIDVDRKTIHIRNGKGGKDRYVPMSEILIEELLRYRKNQRPKIWLFNGRPDGRKGGDFENTYSNRGVYWVIRHACKKADITKHVTIHTLRHTFATHLLEDGLDIVTIKELLGHSKIETTMIYLHVAKTGRGQGFSPLDTLFGLREPEFKHGICPFFINSVKANGTATLPESITVMIEESRKPQLELVE</sequence>
<evidence type="ECO:0000313" key="6">
    <source>
        <dbReference type="Proteomes" id="UP000712080"/>
    </source>
</evidence>
<protein>
    <submittedName>
        <fullName evidence="5">Tyrosine-type recombinase/integrase</fullName>
    </submittedName>
</protein>
<keyword evidence="3" id="KW-0233">DNA recombination</keyword>
<dbReference type="InterPro" id="IPR002104">
    <property type="entry name" value="Integrase_catalytic"/>
</dbReference>
<keyword evidence="6" id="KW-1185">Reference proteome</keyword>
<dbReference type="Gene3D" id="1.10.443.10">
    <property type="entry name" value="Intergrase catalytic core"/>
    <property type="match status" value="1"/>
</dbReference>
<dbReference type="RefSeq" id="WP_169527732.1">
    <property type="nucleotide sequence ID" value="NZ_JAAMPU010000106.1"/>
</dbReference>
<reference evidence="5" key="1">
    <citation type="submission" date="2020-02" db="EMBL/GenBank/DDBJ databases">
        <title>Flavobacterium sp. genome.</title>
        <authorList>
            <person name="Jung H.S."/>
            <person name="Baek J.H."/>
            <person name="Jeon C.O."/>
        </authorList>
    </citation>
    <scope>NUCLEOTIDE SEQUENCE</scope>
    <source>
        <strain evidence="5">SE-s28</strain>
    </source>
</reference>
<dbReference type="EMBL" id="JAAMPU010000106">
    <property type="protein sequence ID" value="NMH28625.1"/>
    <property type="molecule type" value="Genomic_DNA"/>
</dbReference>
<proteinExistence type="inferred from homology"/>
<gene>
    <name evidence="5" type="ORF">G6047_11330</name>
</gene>
<dbReference type="PANTHER" id="PTHR30349:SF41">
    <property type="entry name" value="INTEGRASE_RECOMBINASE PROTEIN MJ0367-RELATED"/>
    <property type="match status" value="1"/>
</dbReference>
<comment type="similarity">
    <text evidence="1">Belongs to the 'phage' integrase family.</text>
</comment>
<accession>A0A972FVY6</accession>
<dbReference type="PANTHER" id="PTHR30349">
    <property type="entry name" value="PHAGE INTEGRASE-RELATED"/>
    <property type="match status" value="1"/>
</dbReference>